<evidence type="ECO:0000313" key="6">
    <source>
        <dbReference type="EMBL" id="CAB3648352.1"/>
    </source>
</evidence>
<dbReference type="AlphaFoldDB" id="A0A6S6YVF1"/>
<sequence length="323" mass="35819">MTSLAAADNWLDRTHVGDSARLLRQMQADGVRVQMCVTSPPYFRLRSYLPPDHPDKALEIGIESTPGAFISSLVSVFREVRRVLAEDGTLWVNIGDGYTATGKSGGGKQGARWERYGARAVGPRGGRWSPAPPGLKPKDLLGIPWLLAFALRQDGWYLRQDIIWAKPNPMPESVRDRCTRSHEHLFLLSKSKRYHFDNAAIREPSTDPRGPGNVRPVRQPPGERGSGPNANLRGNLHRITARPTRNRRDVWSIASRAFKGSHFAVFPQELVALCILAGSRPGDTVLDPFMGSGTTAAVALRLQRHFIGCELNGSFLDLQHLHR</sequence>
<evidence type="ECO:0000256" key="4">
    <source>
        <dbReference type="SAM" id="MobiDB-lite"/>
    </source>
</evidence>
<keyword evidence="2" id="KW-0808">Transferase</keyword>
<dbReference type="InterPro" id="IPR002941">
    <property type="entry name" value="DNA_methylase_N4/N6"/>
</dbReference>
<dbReference type="GO" id="GO:0008170">
    <property type="term" value="F:N-methyltransferase activity"/>
    <property type="evidence" value="ECO:0007669"/>
    <property type="project" value="InterPro"/>
</dbReference>
<dbReference type="PANTHER" id="PTHR13370:SF3">
    <property type="entry name" value="TRNA (GUANINE(10)-N2)-METHYLTRANSFERASE HOMOLOG"/>
    <property type="match status" value="1"/>
</dbReference>
<dbReference type="InterPro" id="IPR029063">
    <property type="entry name" value="SAM-dependent_MTases_sf"/>
</dbReference>
<dbReference type="InterPro" id="IPR001091">
    <property type="entry name" value="RM_Methyltransferase"/>
</dbReference>
<dbReference type="Gene3D" id="3.40.50.150">
    <property type="entry name" value="Vaccinia Virus protein VP39"/>
    <property type="match status" value="1"/>
</dbReference>
<dbReference type="EC" id="2.1.1.-" evidence="3"/>
<dbReference type="EMBL" id="CADIJX010000003">
    <property type="protein sequence ID" value="CAB3648352.1"/>
    <property type="molecule type" value="Genomic_DNA"/>
</dbReference>
<evidence type="ECO:0000313" key="7">
    <source>
        <dbReference type="Proteomes" id="UP000494108"/>
    </source>
</evidence>
<proteinExistence type="inferred from homology"/>
<dbReference type="GO" id="GO:0005737">
    <property type="term" value="C:cytoplasm"/>
    <property type="evidence" value="ECO:0007669"/>
    <property type="project" value="TreeGrafter"/>
</dbReference>
<dbReference type="GO" id="GO:0003677">
    <property type="term" value="F:DNA binding"/>
    <property type="evidence" value="ECO:0007669"/>
    <property type="project" value="InterPro"/>
</dbReference>
<keyword evidence="1" id="KW-0489">Methyltransferase</keyword>
<evidence type="ECO:0000256" key="1">
    <source>
        <dbReference type="ARBA" id="ARBA00022603"/>
    </source>
</evidence>
<reference evidence="6 7" key="1">
    <citation type="submission" date="2020-04" db="EMBL/GenBank/DDBJ databases">
        <authorList>
            <person name="De Canck E."/>
        </authorList>
    </citation>
    <scope>NUCLEOTIDE SEQUENCE [LARGE SCALE GENOMIC DNA]</scope>
    <source>
        <strain evidence="6 7">LMG 3431</strain>
    </source>
</reference>
<dbReference type="GO" id="GO:0009007">
    <property type="term" value="F:site-specific DNA-methyltransferase (adenine-specific) activity"/>
    <property type="evidence" value="ECO:0007669"/>
    <property type="project" value="TreeGrafter"/>
</dbReference>
<dbReference type="Pfam" id="PF01555">
    <property type="entry name" value="N6_N4_Mtase"/>
    <property type="match status" value="1"/>
</dbReference>
<gene>
    <name evidence="6" type="ORF">LMG3431_02652</name>
</gene>
<feature type="domain" description="DNA methylase N-4/N-6" evidence="5">
    <location>
        <begin position="33"/>
        <end position="317"/>
    </location>
</feature>
<accession>A0A6S6YVF1</accession>
<dbReference type="Proteomes" id="UP000494108">
    <property type="component" value="Unassembled WGS sequence"/>
</dbReference>
<dbReference type="PANTHER" id="PTHR13370">
    <property type="entry name" value="RNA METHYLASE-RELATED"/>
    <property type="match status" value="1"/>
</dbReference>
<comment type="similarity">
    <text evidence="3">Belongs to the N(4)/N(6)-methyltransferase family.</text>
</comment>
<dbReference type="RefSeq" id="WP_217481470.1">
    <property type="nucleotide sequence ID" value="NZ_CADIJX010000003.1"/>
</dbReference>
<organism evidence="6 7">
    <name type="scientific">Achromobacter pestifer</name>
    <dbReference type="NCBI Taxonomy" id="1353889"/>
    <lineage>
        <taxon>Bacteria</taxon>
        <taxon>Pseudomonadati</taxon>
        <taxon>Pseudomonadota</taxon>
        <taxon>Betaproteobacteria</taxon>
        <taxon>Burkholderiales</taxon>
        <taxon>Alcaligenaceae</taxon>
        <taxon>Achromobacter</taxon>
    </lineage>
</organism>
<dbReference type="SUPFAM" id="SSF53335">
    <property type="entry name" value="S-adenosyl-L-methionine-dependent methyltransferases"/>
    <property type="match status" value="1"/>
</dbReference>
<evidence type="ECO:0000259" key="5">
    <source>
        <dbReference type="Pfam" id="PF01555"/>
    </source>
</evidence>
<protein>
    <recommendedName>
        <fullName evidence="3">Methyltransferase</fullName>
        <ecNumber evidence="3">2.1.1.-</ecNumber>
    </recommendedName>
</protein>
<dbReference type="PRINTS" id="PR00508">
    <property type="entry name" value="S21N4MTFRASE"/>
</dbReference>
<name>A0A6S6YVF1_9BURK</name>
<feature type="region of interest" description="Disordered" evidence="4">
    <location>
        <begin position="201"/>
        <end position="236"/>
    </location>
</feature>
<dbReference type="GO" id="GO:0032259">
    <property type="term" value="P:methylation"/>
    <property type="evidence" value="ECO:0007669"/>
    <property type="project" value="UniProtKB-KW"/>
</dbReference>
<evidence type="ECO:0000256" key="3">
    <source>
        <dbReference type="RuleBase" id="RU362026"/>
    </source>
</evidence>
<evidence type="ECO:0000256" key="2">
    <source>
        <dbReference type="ARBA" id="ARBA00022679"/>
    </source>
</evidence>
<keyword evidence="7" id="KW-1185">Reference proteome</keyword>